<accession>A0ABN7KLN5</accession>
<reference evidence="1 2" key="1">
    <citation type="submission" date="2021-02" db="EMBL/GenBank/DDBJ databases">
        <authorList>
            <person name="Vanwijnsberghe S."/>
        </authorList>
    </citation>
    <scope>NUCLEOTIDE SEQUENCE [LARGE SCALE GENOMIC DNA]</scope>
    <source>
        <strain evidence="1 2">LMG 31837</strain>
    </source>
</reference>
<evidence type="ECO:0000313" key="2">
    <source>
        <dbReference type="Proteomes" id="UP000672526"/>
    </source>
</evidence>
<proteinExistence type="predicted"/>
<dbReference type="EMBL" id="CAJNBK010000001">
    <property type="protein sequence ID" value="CAE6699914.1"/>
    <property type="molecule type" value="Genomic_DNA"/>
</dbReference>
<dbReference type="Proteomes" id="UP000672526">
    <property type="component" value="Unassembled WGS sequence"/>
</dbReference>
<evidence type="ECO:0008006" key="3">
    <source>
        <dbReference type="Google" id="ProtNLM"/>
    </source>
</evidence>
<protein>
    <recommendedName>
        <fullName evidence="3">Lipoprotein</fullName>
    </recommendedName>
</protein>
<sequence>MRARPLPRPRNERTLSELRSVNGARTALVPLTFVAALCGNRLRLVLAGALCVGASLLTSGCSSVGAASGAAAGVASGLVTANPAVGIGVGIAVQAATDEAIGRYMRTMHTDQQNMIAALAGAMPVGETRPWAVKHTLPIENGHGQVRVTRAFSSALALCKDFVFSVQDGDGPGAHEDWYTASACRQDKGWKWASAEPAVERWGNLQ</sequence>
<comment type="caution">
    <text evidence="1">The sequence shown here is derived from an EMBL/GenBank/DDBJ whole genome shotgun (WGS) entry which is preliminary data.</text>
</comment>
<gene>
    <name evidence="1" type="ORF">R69888_00684</name>
</gene>
<evidence type="ECO:0000313" key="1">
    <source>
        <dbReference type="EMBL" id="CAE6699914.1"/>
    </source>
</evidence>
<organism evidence="1 2">
    <name type="scientific">Paraburkholderia haematera</name>
    <dbReference type="NCBI Taxonomy" id="2793077"/>
    <lineage>
        <taxon>Bacteria</taxon>
        <taxon>Pseudomonadati</taxon>
        <taxon>Pseudomonadota</taxon>
        <taxon>Betaproteobacteria</taxon>
        <taxon>Burkholderiales</taxon>
        <taxon>Burkholderiaceae</taxon>
        <taxon>Paraburkholderia</taxon>
    </lineage>
</organism>
<keyword evidence="2" id="KW-1185">Reference proteome</keyword>
<name>A0ABN7KLN5_9BURK</name>